<dbReference type="SUPFAM" id="SSF46785">
    <property type="entry name" value="Winged helix' DNA-binding domain"/>
    <property type="match status" value="1"/>
</dbReference>
<dbReference type="Pfam" id="PF00538">
    <property type="entry name" value="Linker_histone"/>
    <property type="match status" value="1"/>
</dbReference>
<dbReference type="InterPro" id="IPR009057">
    <property type="entry name" value="Homeodomain-like_sf"/>
</dbReference>
<dbReference type="InterPro" id="IPR017930">
    <property type="entry name" value="Myb_dom"/>
</dbReference>
<dbReference type="SUPFAM" id="SSF46689">
    <property type="entry name" value="Homeodomain-like"/>
    <property type="match status" value="1"/>
</dbReference>
<feature type="compositionally biased region" description="Low complexity" evidence="10">
    <location>
        <begin position="86"/>
        <end position="105"/>
    </location>
</feature>
<evidence type="ECO:0000256" key="9">
    <source>
        <dbReference type="SAM" id="Coils"/>
    </source>
</evidence>
<dbReference type="Pfam" id="PF00249">
    <property type="entry name" value="Myb_DNA-binding"/>
    <property type="match status" value="1"/>
</dbReference>
<keyword evidence="15" id="KW-1185">Reference proteome</keyword>
<gene>
    <name evidence="14" type="ORF">AQUCO_00100028v1</name>
</gene>
<keyword evidence="3" id="KW-0158">Chromosome</keyword>
<dbReference type="Proteomes" id="UP000230069">
    <property type="component" value="Unassembled WGS sequence"/>
</dbReference>
<dbReference type="Gene3D" id="1.10.10.10">
    <property type="entry name" value="Winged helix-like DNA-binding domain superfamily/Winged helix DNA-binding domain"/>
    <property type="match status" value="1"/>
</dbReference>
<evidence type="ECO:0000259" key="11">
    <source>
        <dbReference type="PROSITE" id="PS50090"/>
    </source>
</evidence>
<evidence type="ECO:0000313" key="15">
    <source>
        <dbReference type="Proteomes" id="UP000230069"/>
    </source>
</evidence>
<feature type="region of interest" description="Disordered" evidence="10">
    <location>
        <begin position="195"/>
        <end position="227"/>
    </location>
</feature>
<dbReference type="STRING" id="218851.A0A2G5F8D7"/>
<protein>
    <recommendedName>
        <fullName evidence="16">MYB transcription factor</fullName>
    </recommendedName>
</protein>
<keyword evidence="4" id="KW-0805">Transcription regulation</keyword>
<dbReference type="InterPro" id="IPR036388">
    <property type="entry name" value="WH-like_DNA-bd_sf"/>
</dbReference>
<keyword evidence="6" id="KW-0238">DNA-binding</keyword>
<feature type="region of interest" description="Disordered" evidence="10">
    <location>
        <begin position="53"/>
        <end position="110"/>
    </location>
</feature>
<dbReference type="GO" id="GO:0006334">
    <property type="term" value="P:nucleosome assembly"/>
    <property type="evidence" value="ECO:0007669"/>
    <property type="project" value="InterPro"/>
</dbReference>
<organism evidence="14 15">
    <name type="scientific">Aquilegia coerulea</name>
    <name type="common">Rocky mountain columbine</name>
    <dbReference type="NCBI Taxonomy" id="218851"/>
    <lineage>
        <taxon>Eukaryota</taxon>
        <taxon>Viridiplantae</taxon>
        <taxon>Streptophyta</taxon>
        <taxon>Embryophyta</taxon>
        <taxon>Tracheophyta</taxon>
        <taxon>Spermatophyta</taxon>
        <taxon>Magnoliopsida</taxon>
        <taxon>Ranunculales</taxon>
        <taxon>Ranunculaceae</taxon>
        <taxon>Thalictroideae</taxon>
        <taxon>Aquilegia</taxon>
    </lineage>
</organism>
<keyword evidence="7" id="KW-0804">Transcription</keyword>
<evidence type="ECO:0000259" key="13">
    <source>
        <dbReference type="PROSITE" id="PS51504"/>
    </source>
</evidence>
<dbReference type="InterPro" id="IPR005818">
    <property type="entry name" value="Histone_H1/H5_H15"/>
</dbReference>
<evidence type="ECO:0000256" key="4">
    <source>
        <dbReference type="ARBA" id="ARBA00023015"/>
    </source>
</evidence>
<dbReference type="GO" id="GO:0005730">
    <property type="term" value="C:nucleolus"/>
    <property type="evidence" value="ECO:0007669"/>
    <property type="project" value="UniProtKB-SubCell"/>
</dbReference>
<dbReference type="Gene3D" id="1.10.10.60">
    <property type="entry name" value="Homeodomain-like"/>
    <property type="match status" value="1"/>
</dbReference>
<evidence type="ECO:0000259" key="12">
    <source>
        <dbReference type="PROSITE" id="PS51294"/>
    </source>
</evidence>
<feature type="domain" description="H15" evidence="13">
    <location>
        <begin position="132"/>
        <end position="200"/>
    </location>
</feature>
<evidence type="ECO:0000256" key="7">
    <source>
        <dbReference type="ARBA" id="ARBA00023163"/>
    </source>
</evidence>
<dbReference type="InterPro" id="IPR044597">
    <property type="entry name" value="SMH1-6"/>
</dbReference>
<accession>A0A2G5F8D7</accession>
<evidence type="ECO:0000256" key="2">
    <source>
        <dbReference type="ARBA" id="ARBA00004604"/>
    </source>
</evidence>
<sequence>MGAPKQKWTAEEEDALRAGVTKHGTGKWKNIQKDPEFSHYLAARSNIDLKDKWRNMSVSASGQGSRDKVRTPKMKALPPIPPVQNPTPISTLTTTPTPALPSSNSKTPTSNALVLYEPADTLMDSSKSAAEGKTKYNTMIFDAITGLKDPTGSDIGAIMNFIEAKQVVPPNFRRVLSSKLRRLVSQDKLEKVQNNYKIKKDGSFGPRIGSNQKQKDDQHSKQSPSIANKIRLEEIENAASSAAYMIADAENKAFMASEAVKEAERVARMVEESDSMLQLAKNIYERCTQGEIVLMA</sequence>
<evidence type="ECO:0000256" key="3">
    <source>
        <dbReference type="ARBA" id="ARBA00022454"/>
    </source>
</evidence>
<dbReference type="InterPro" id="IPR036390">
    <property type="entry name" value="WH_DNA-bd_sf"/>
</dbReference>
<dbReference type="SMART" id="SM00717">
    <property type="entry name" value="SANT"/>
    <property type="match status" value="1"/>
</dbReference>
<dbReference type="PANTHER" id="PTHR46267">
    <property type="entry name" value="SINGLE MYB HISTONE 4"/>
    <property type="match status" value="1"/>
</dbReference>
<dbReference type="GO" id="GO:0000786">
    <property type="term" value="C:nucleosome"/>
    <property type="evidence" value="ECO:0007669"/>
    <property type="project" value="InterPro"/>
</dbReference>
<comment type="subcellular location">
    <subcellularLocation>
        <location evidence="1">Chromosome</location>
    </subcellularLocation>
    <subcellularLocation>
        <location evidence="2">Nucleus</location>
        <location evidence="2">Nucleolus</location>
    </subcellularLocation>
</comment>
<dbReference type="PANTHER" id="PTHR46267:SF15">
    <property type="entry name" value="WINGED HELIX-TURN-HELIX TRANSCRIPTION REPRESSOR DNA-BINDING PROTEIN-RELATED"/>
    <property type="match status" value="1"/>
</dbReference>
<evidence type="ECO:0000256" key="1">
    <source>
        <dbReference type="ARBA" id="ARBA00004286"/>
    </source>
</evidence>
<feature type="coiled-coil region" evidence="9">
    <location>
        <begin position="232"/>
        <end position="266"/>
    </location>
</feature>
<evidence type="ECO:0000256" key="6">
    <source>
        <dbReference type="ARBA" id="ARBA00023125"/>
    </source>
</evidence>
<dbReference type="AlphaFoldDB" id="A0A2G5F8D7"/>
<evidence type="ECO:0000313" key="14">
    <source>
        <dbReference type="EMBL" id="PIA64263.1"/>
    </source>
</evidence>
<feature type="domain" description="Myb-like" evidence="11">
    <location>
        <begin position="5"/>
        <end position="57"/>
    </location>
</feature>
<dbReference type="InterPro" id="IPR001005">
    <property type="entry name" value="SANT/Myb"/>
</dbReference>
<evidence type="ECO:0000256" key="8">
    <source>
        <dbReference type="ARBA" id="ARBA00023242"/>
    </source>
</evidence>
<dbReference type="FunFam" id="1.10.10.60:FF:000168">
    <property type="entry name" value="Telomere repeat-binding factor 1"/>
    <property type="match status" value="1"/>
</dbReference>
<evidence type="ECO:0000256" key="5">
    <source>
        <dbReference type="ARBA" id="ARBA00023054"/>
    </source>
</evidence>
<dbReference type="OrthoDB" id="608866at2759"/>
<name>A0A2G5F8D7_AQUCA</name>
<keyword evidence="8" id="KW-0539">Nucleus</keyword>
<evidence type="ECO:0008006" key="16">
    <source>
        <dbReference type="Google" id="ProtNLM"/>
    </source>
</evidence>
<dbReference type="EMBL" id="KZ305018">
    <property type="protein sequence ID" value="PIA64263.1"/>
    <property type="molecule type" value="Genomic_DNA"/>
</dbReference>
<dbReference type="PROSITE" id="PS51504">
    <property type="entry name" value="H15"/>
    <property type="match status" value="1"/>
</dbReference>
<dbReference type="CDD" id="cd11660">
    <property type="entry name" value="SANT_TRF"/>
    <property type="match status" value="1"/>
</dbReference>
<keyword evidence="5 9" id="KW-0175">Coiled coil</keyword>
<dbReference type="SMART" id="SM00526">
    <property type="entry name" value="H15"/>
    <property type="match status" value="1"/>
</dbReference>
<dbReference type="FunCoup" id="A0A2G5F8D7">
    <property type="interactions" value="690"/>
</dbReference>
<dbReference type="InParanoid" id="A0A2G5F8D7"/>
<reference evidence="14 15" key="1">
    <citation type="submission" date="2017-09" db="EMBL/GenBank/DDBJ databases">
        <title>WGS assembly of Aquilegia coerulea Goldsmith.</title>
        <authorList>
            <person name="Hodges S."/>
            <person name="Kramer E."/>
            <person name="Nordborg M."/>
            <person name="Tomkins J."/>
            <person name="Borevitz J."/>
            <person name="Derieg N."/>
            <person name="Yan J."/>
            <person name="Mihaltcheva S."/>
            <person name="Hayes R.D."/>
            <person name="Rokhsar D."/>
        </authorList>
    </citation>
    <scope>NUCLEOTIDE SEQUENCE [LARGE SCALE GENOMIC DNA]</scope>
    <source>
        <strain evidence="15">cv. Goldsmith</strain>
    </source>
</reference>
<proteinExistence type="predicted"/>
<dbReference type="PROSITE" id="PS50090">
    <property type="entry name" value="MYB_LIKE"/>
    <property type="match status" value="1"/>
</dbReference>
<dbReference type="PROSITE" id="PS51294">
    <property type="entry name" value="HTH_MYB"/>
    <property type="match status" value="1"/>
</dbReference>
<feature type="domain" description="HTH myb-type" evidence="12">
    <location>
        <begin position="1"/>
        <end position="61"/>
    </location>
</feature>
<evidence type="ECO:0000256" key="10">
    <source>
        <dbReference type="SAM" id="MobiDB-lite"/>
    </source>
</evidence>
<dbReference type="GO" id="GO:0003691">
    <property type="term" value="F:double-stranded telomeric DNA binding"/>
    <property type="evidence" value="ECO:0007669"/>
    <property type="project" value="InterPro"/>
</dbReference>